<evidence type="ECO:0000313" key="1">
    <source>
        <dbReference type="EMBL" id="MFD3001886.1"/>
    </source>
</evidence>
<protein>
    <recommendedName>
        <fullName evidence="3">Nucleoside-specific outer membrane channel protein Tsx</fullName>
    </recommendedName>
</protein>
<dbReference type="InterPro" id="IPR036777">
    <property type="entry name" value="Channel_Tsx-like_sf"/>
</dbReference>
<evidence type="ECO:0000313" key="2">
    <source>
        <dbReference type="Proteomes" id="UP001597641"/>
    </source>
</evidence>
<dbReference type="Proteomes" id="UP001597641">
    <property type="component" value="Unassembled WGS sequence"/>
</dbReference>
<sequence>MPSGSTAQVRLTFKKSFVLLLFSALMLLFNRKAEAQVIYQGGSNVQLLYGRNLKQSGELATVTVEHFGSYRALEQFVFADLYNNVSLASPNMYMEWYPKLSLSRATGREFKLGPISDVLLSGGMNVLFGGSEDFFAYTAGPAFKFRIPGSGLLQLETYYYKQHGEEYDGTYQFTPSWDIPLPVSEKVRLRFRGFMDFIGDRGPGSTQYLTQPQLLLDLGNTWGKLGKVFFGSEWRYWNNVVGIEGLEESILQANLLIGL</sequence>
<dbReference type="EMBL" id="JBHUOX010000012">
    <property type="protein sequence ID" value="MFD3001886.1"/>
    <property type="molecule type" value="Genomic_DNA"/>
</dbReference>
<keyword evidence="2" id="KW-1185">Reference proteome</keyword>
<dbReference type="SUPFAM" id="SSF111364">
    <property type="entry name" value="Tsx-like channel"/>
    <property type="match status" value="1"/>
</dbReference>
<proteinExistence type="predicted"/>
<dbReference type="RefSeq" id="WP_377486603.1">
    <property type="nucleotide sequence ID" value="NZ_JBHUOX010000012.1"/>
</dbReference>
<gene>
    <name evidence="1" type="ORF">ACFS7Z_16045</name>
</gene>
<dbReference type="Gene3D" id="2.40.230.20">
    <property type="entry name" value="Nucleoside-specific channel-forming protein, Tsx-like"/>
    <property type="match status" value="1"/>
</dbReference>
<evidence type="ECO:0008006" key="3">
    <source>
        <dbReference type="Google" id="ProtNLM"/>
    </source>
</evidence>
<comment type="caution">
    <text evidence="1">The sequence shown here is derived from an EMBL/GenBank/DDBJ whole genome shotgun (WGS) entry which is preliminary data.</text>
</comment>
<name>A0ABW6BY02_9BACT</name>
<organism evidence="1 2">
    <name type="scientific">Pontibacter toksunensis</name>
    <dbReference type="NCBI Taxonomy" id="1332631"/>
    <lineage>
        <taxon>Bacteria</taxon>
        <taxon>Pseudomonadati</taxon>
        <taxon>Bacteroidota</taxon>
        <taxon>Cytophagia</taxon>
        <taxon>Cytophagales</taxon>
        <taxon>Hymenobacteraceae</taxon>
        <taxon>Pontibacter</taxon>
    </lineage>
</organism>
<reference evidence="2" key="1">
    <citation type="journal article" date="2019" name="Int. J. Syst. Evol. Microbiol.">
        <title>The Global Catalogue of Microorganisms (GCM) 10K type strain sequencing project: providing services to taxonomists for standard genome sequencing and annotation.</title>
        <authorList>
            <consortium name="The Broad Institute Genomics Platform"/>
            <consortium name="The Broad Institute Genome Sequencing Center for Infectious Disease"/>
            <person name="Wu L."/>
            <person name="Ma J."/>
        </authorList>
    </citation>
    <scope>NUCLEOTIDE SEQUENCE [LARGE SCALE GENOMIC DNA]</scope>
    <source>
        <strain evidence="2">KCTC 23984</strain>
    </source>
</reference>
<accession>A0ABW6BY02</accession>